<reference evidence="1" key="1">
    <citation type="submission" date="2024-03" db="EMBL/GenBank/DDBJ databases">
        <title>WGS assembly of Saponaria officinalis var. Norfolk2.</title>
        <authorList>
            <person name="Jenkins J."/>
            <person name="Shu S."/>
            <person name="Grimwood J."/>
            <person name="Barry K."/>
            <person name="Goodstein D."/>
            <person name="Schmutz J."/>
            <person name="Leebens-Mack J."/>
            <person name="Osbourn A."/>
        </authorList>
    </citation>
    <scope>NUCLEOTIDE SEQUENCE [LARGE SCALE GENOMIC DNA]</scope>
    <source>
        <strain evidence="1">JIC</strain>
    </source>
</reference>
<comment type="caution">
    <text evidence="1">The sequence shown here is derived from an EMBL/GenBank/DDBJ whole genome shotgun (WGS) entry which is preliminary data.</text>
</comment>
<evidence type="ECO:0000313" key="2">
    <source>
        <dbReference type="Proteomes" id="UP001443914"/>
    </source>
</evidence>
<dbReference type="PANTHER" id="PTHR33325:SF11">
    <property type="entry name" value="COLD SHOCK DOMAIN-CONTAINING PROTEIN 4-LIKE"/>
    <property type="match status" value="1"/>
</dbReference>
<accession>A0AAW1JM93</accession>
<evidence type="ECO:0008006" key="3">
    <source>
        <dbReference type="Google" id="ProtNLM"/>
    </source>
</evidence>
<dbReference type="AlphaFoldDB" id="A0AAW1JM93"/>
<dbReference type="EMBL" id="JBDFQZ010000007">
    <property type="protein sequence ID" value="KAK9706253.1"/>
    <property type="molecule type" value="Genomic_DNA"/>
</dbReference>
<dbReference type="PANTHER" id="PTHR33325">
    <property type="entry name" value="ZINC FINGER, CCHC-TYPE-RELATED"/>
    <property type="match status" value="1"/>
</dbReference>
<name>A0AAW1JM93_SAPOF</name>
<proteinExistence type="predicted"/>
<sequence>MAQIAKRDFDVLDVTGQRYPQWKDDIIAHLGAMSLEHTIKQGSWATHQEKQKAHIFIRHHMNGSLKNEYIRVRDPYDLLNRLEARFGHHHDVLLPRLREDWKNLRFLDFTSVNEYNSALFRIASHIEYCGDEVTDFAKLEKTFLTMGAPNLQYARQLRRDKFTKFNDLIAVLLLSEQHDKILLKNDNMRPGGSATIPEANAIAKFGHGRWNNRRGCGRRRDHALGRMNNNFKKPRFEKQVVHSERVSKPKCVFLKCGLIGHWARACCIPKHFVDLYQASIKQANKGPKTHFISDAIPLTSCMSTSNRLDIADYLIDDISGTSNL</sequence>
<dbReference type="Proteomes" id="UP001443914">
    <property type="component" value="Unassembled WGS sequence"/>
</dbReference>
<organism evidence="1 2">
    <name type="scientific">Saponaria officinalis</name>
    <name type="common">Common soapwort</name>
    <name type="synonym">Lychnis saponaria</name>
    <dbReference type="NCBI Taxonomy" id="3572"/>
    <lineage>
        <taxon>Eukaryota</taxon>
        <taxon>Viridiplantae</taxon>
        <taxon>Streptophyta</taxon>
        <taxon>Embryophyta</taxon>
        <taxon>Tracheophyta</taxon>
        <taxon>Spermatophyta</taxon>
        <taxon>Magnoliopsida</taxon>
        <taxon>eudicotyledons</taxon>
        <taxon>Gunneridae</taxon>
        <taxon>Pentapetalae</taxon>
        <taxon>Caryophyllales</taxon>
        <taxon>Caryophyllaceae</taxon>
        <taxon>Caryophylleae</taxon>
        <taxon>Saponaria</taxon>
    </lineage>
</organism>
<gene>
    <name evidence="1" type="ORF">RND81_07G113500</name>
</gene>
<protein>
    <recommendedName>
        <fullName evidence="3">CCHC-type domain-containing protein</fullName>
    </recommendedName>
</protein>
<keyword evidence="2" id="KW-1185">Reference proteome</keyword>
<evidence type="ECO:0000313" key="1">
    <source>
        <dbReference type="EMBL" id="KAK9706253.1"/>
    </source>
</evidence>